<comment type="caution">
    <text evidence="2">The sequence shown here is derived from an EMBL/GenBank/DDBJ whole genome shotgun (WGS) entry which is preliminary data.</text>
</comment>
<evidence type="ECO:0000256" key="1">
    <source>
        <dbReference type="SAM" id="MobiDB-lite"/>
    </source>
</evidence>
<feature type="region of interest" description="Disordered" evidence="1">
    <location>
        <begin position="1"/>
        <end position="25"/>
    </location>
</feature>
<sequence length="484" mass="51400">MTSYQASAVASSSEEESDDDPRQVPHSIGIIQTTANPALLPAALFERESSQRSATSTPALSPGLSRRSGFMMTPTESAEGEDDAVRVITTYCPLQTPTREYHPDTLDCIAQAAQTLIDRGAVVIVLDTGYSALQTDLSRRIAGRVPIVATSLLQLASLRTVMPSCGVVTLDRQGISSMNLAAVLADPATPVIGMDPSSTWRQLLDPEEEDPATDEAPDAPVTDLQGTPSIPIAGGRSQPRTQPGSLSMGRLSGPSPSMQLLPASYSSTFASVRAFDAREQPTTSTRENGVLHKLRLERLIERNDQVLLDELLTACKAIISRYGCTCIILEEPRFATFTRRLQEVLAVDVPGTVLYDVVATVQWLYAGYRSARPARAANGPMATSRAGRMTPGVATGPGPAQGGIAPGVGLPLDGNYIGGSSNFIGRSLSRRAIHTSAQQSGALSPGIASPVRPSIPRSRSMREQVLERVEDASIIGETMPLPDV</sequence>
<dbReference type="GeneID" id="63788043"/>
<accession>A0A1Y2F7V2</accession>
<dbReference type="OrthoDB" id="412093at2759"/>
<dbReference type="AlphaFoldDB" id="A0A1Y2F7V2"/>
<feature type="compositionally biased region" description="Acidic residues" evidence="1">
    <location>
        <begin position="206"/>
        <end position="217"/>
    </location>
</feature>
<feature type="region of interest" description="Disordered" evidence="1">
    <location>
        <begin position="435"/>
        <end position="462"/>
    </location>
</feature>
<feature type="region of interest" description="Disordered" evidence="1">
    <location>
        <begin position="47"/>
        <end position="80"/>
    </location>
</feature>
<keyword evidence="3" id="KW-1185">Reference proteome</keyword>
<reference evidence="2 3" key="1">
    <citation type="submission" date="2016-07" db="EMBL/GenBank/DDBJ databases">
        <title>Pervasive Adenine N6-methylation of Active Genes in Fungi.</title>
        <authorList>
            <consortium name="DOE Joint Genome Institute"/>
            <person name="Mondo S.J."/>
            <person name="Dannebaum R.O."/>
            <person name="Kuo R.C."/>
            <person name="Labutti K."/>
            <person name="Haridas S."/>
            <person name="Kuo A."/>
            <person name="Salamov A."/>
            <person name="Ahrendt S.R."/>
            <person name="Lipzen A."/>
            <person name="Sullivan W."/>
            <person name="Andreopoulos W.B."/>
            <person name="Clum A."/>
            <person name="Lindquist E."/>
            <person name="Daum C."/>
            <person name="Ramamoorthy G.K."/>
            <person name="Gryganskyi A."/>
            <person name="Culley D."/>
            <person name="Magnuson J.K."/>
            <person name="James T.Y."/>
            <person name="O'Malley M.A."/>
            <person name="Stajich J.E."/>
            <person name="Spatafora J.W."/>
            <person name="Visel A."/>
            <person name="Grigoriev I.V."/>
        </authorList>
    </citation>
    <scope>NUCLEOTIDE SEQUENCE [LARGE SCALE GENOMIC DNA]</scope>
    <source>
        <strain evidence="2 3">12-1054</strain>
    </source>
</reference>
<proteinExistence type="predicted"/>
<feature type="region of interest" description="Disordered" evidence="1">
    <location>
        <begin position="206"/>
        <end position="253"/>
    </location>
</feature>
<gene>
    <name evidence="2" type="ORF">BCR37DRAFT_394275</name>
</gene>
<protein>
    <submittedName>
        <fullName evidence="2">Uncharacterized protein</fullName>
    </submittedName>
</protein>
<evidence type="ECO:0000313" key="3">
    <source>
        <dbReference type="Proteomes" id="UP000193685"/>
    </source>
</evidence>
<feature type="compositionally biased region" description="Low complexity" evidence="1">
    <location>
        <begin position="449"/>
        <end position="458"/>
    </location>
</feature>
<organism evidence="2 3">
    <name type="scientific">Protomyces lactucae-debilis</name>
    <dbReference type="NCBI Taxonomy" id="2754530"/>
    <lineage>
        <taxon>Eukaryota</taxon>
        <taxon>Fungi</taxon>
        <taxon>Dikarya</taxon>
        <taxon>Ascomycota</taxon>
        <taxon>Taphrinomycotina</taxon>
        <taxon>Taphrinomycetes</taxon>
        <taxon>Taphrinales</taxon>
        <taxon>Protomycetaceae</taxon>
        <taxon>Protomyces</taxon>
    </lineage>
</organism>
<evidence type="ECO:0000313" key="2">
    <source>
        <dbReference type="EMBL" id="ORY79554.1"/>
    </source>
</evidence>
<name>A0A1Y2F7V2_PROLT</name>
<feature type="compositionally biased region" description="Low complexity" evidence="1">
    <location>
        <begin position="1"/>
        <end position="12"/>
    </location>
</feature>
<dbReference type="EMBL" id="MCFI01000015">
    <property type="protein sequence ID" value="ORY79554.1"/>
    <property type="molecule type" value="Genomic_DNA"/>
</dbReference>
<dbReference type="Proteomes" id="UP000193685">
    <property type="component" value="Unassembled WGS sequence"/>
</dbReference>
<dbReference type="RefSeq" id="XP_040723925.1">
    <property type="nucleotide sequence ID" value="XM_040871444.1"/>
</dbReference>